<dbReference type="EMBL" id="DF830084">
    <property type="protein sequence ID" value="GAK67293.1"/>
    <property type="molecule type" value="Genomic_DNA"/>
</dbReference>
<reference evidence="2" key="1">
    <citation type="submission" date="2014-07" db="EMBL/GenBank/DDBJ databases">
        <title>Draft genome sequence of the yeast Pseudozyma antarctica JCM 10317 known as a producer of lipase B which used in a wide range of industrial applications.</title>
        <authorList>
            <person name="Morita T."/>
            <person name="Saika A."/>
            <person name="Koike H."/>
        </authorList>
    </citation>
    <scope>NUCLEOTIDE SEQUENCE</scope>
    <source>
        <strain evidence="2">JCM 10317</strain>
    </source>
</reference>
<feature type="region of interest" description="Disordered" evidence="1">
    <location>
        <begin position="1"/>
        <end position="23"/>
    </location>
</feature>
<protein>
    <submittedName>
        <fullName evidence="2">Uncharacterized protein</fullName>
    </submittedName>
</protein>
<dbReference type="GeneID" id="26306367"/>
<proteinExistence type="predicted"/>
<dbReference type="Proteomes" id="UP000053758">
    <property type="component" value="Unassembled WGS sequence"/>
</dbReference>
<evidence type="ECO:0000313" key="2">
    <source>
        <dbReference type="EMBL" id="GAK67293.1"/>
    </source>
</evidence>
<organism evidence="2">
    <name type="scientific">Pseudozyma antarctica</name>
    <name type="common">Yeast</name>
    <name type="synonym">Candida antarctica</name>
    <dbReference type="NCBI Taxonomy" id="84753"/>
    <lineage>
        <taxon>Eukaryota</taxon>
        <taxon>Fungi</taxon>
        <taxon>Dikarya</taxon>
        <taxon>Basidiomycota</taxon>
        <taxon>Ustilaginomycotina</taxon>
        <taxon>Ustilaginomycetes</taxon>
        <taxon>Ustilaginales</taxon>
        <taxon>Ustilaginaceae</taxon>
        <taxon>Moesziomyces</taxon>
    </lineage>
</organism>
<dbReference type="HOGENOM" id="CLU_845019_0_0_1"/>
<evidence type="ECO:0000313" key="3">
    <source>
        <dbReference type="Proteomes" id="UP000053758"/>
    </source>
</evidence>
<dbReference type="RefSeq" id="XP_014654580.1">
    <property type="nucleotide sequence ID" value="XM_014799094.1"/>
</dbReference>
<name>A0A081CKU7_PSEA2</name>
<accession>A0A081CKU7</accession>
<gene>
    <name evidence="2" type="ORF">PAN0_017d5520</name>
</gene>
<evidence type="ECO:0000256" key="1">
    <source>
        <dbReference type="SAM" id="MobiDB-lite"/>
    </source>
</evidence>
<dbReference type="AlphaFoldDB" id="A0A081CKU7"/>
<keyword evidence="3" id="KW-1185">Reference proteome</keyword>
<sequence length="330" mass="35831">MSQLSTPSALSCEVTGSVGSQRPLHGMLRSDKVQIGRGLEERKYVSQRPAIISSGLSTGEGYRTPLQRLPHQPNKMLIIKLSLFALLAAVVPFSGAFPVGPDWSGDNHPVLAGQGIDLDLNIAPPTSPSLGHLTDAGVLDSTGPESVLSRGAAASSSTDLLRHNTDQFLAPLPVVRRDVAKALLSLRFGISSNEPVEAVLSPVERLAARRMGSDHIHSPHPTWLYAVVDEPQHDLTYKRQLYVAAPIANHDWRSSFGVPLTRDTADWLPIVFYKAGIEPDQRNSLRLAGVEVVKNMEDARKVLQEWGPSHSLPDIVKELGFSLHDLVSLP</sequence>